<dbReference type="InParanoid" id="E2BR43"/>
<evidence type="ECO:0000313" key="3">
    <source>
        <dbReference type="EMBL" id="EFN81849.1"/>
    </source>
</evidence>
<evidence type="ECO:0000259" key="2">
    <source>
        <dbReference type="Pfam" id="PF15477"/>
    </source>
</evidence>
<gene>
    <name evidence="3" type="ORF">EAI_12339</name>
</gene>
<dbReference type="EMBL" id="GL449898">
    <property type="protein sequence ID" value="EFN81849.1"/>
    <property type="molecule type" value="Genomic_DNA"/>
</dbReference>
<feature type="region of interest" description="Disordered" evidence="1">
    <location>
        <begin position="1"/>
        <end position="259"/>
    </location>
</feature>
<dbReference type="Pfam" id="PF15477">
    <property type="entry name" value="SMAP"/>
    <property type="match status" value="1"/>
</dbReference>
<dbReference type="STRING" id="610380.E2BR43"/>
<feature type="compositionally biased region" description="Low complexity" evidence="1">
    <location>
        <begin position="49"/>
        <end position="88"/>
    </location>
</feature>
<dbReference type="PhylomeDB" id="E2BR43"/>
<dbReference type="PANTHER" id="PTHR22426">
    <property type="entry name" value="ARGININE_SERINE-RICH COILED-COIL PROTEIN 2"/>
    <property type="match status" value="1"/>
</dbReference>
<feature type="compositionally biased region" description="Basic and acidic residues" evidence="1">
    <location>
        <begin position="89"/>
        <end position="243"/>
    </location>
</feature>
<dbReference type="InterPro" id="IPR028124">
    <property type="entry name" value="SMAP_dom"/>
</dbReference>
<keyword evidence="4" id="KW-1185">Reference proteome</keyword>
<protein>
    <submittedName>
        <fullName evidence="3">Arginine/serine-rich coiled-coil protein 2</fullName>
    </submittedName>
</protein>
<dbReference type="OMA" id="QEEMFKN"/>
<accession>E2BR43</accession>
<dbReference type="KEGG" id="hst:105185672"/>
<dbReference type="OrthoDB" id="1928974at2759"/>
<dbReference type="PANTHER" id="PTHR22426:SF2">
    <property type="entry name" value="ARGININE_SERINE-RICH COILED-COIL PROTEIN 2"/>
    <property type="match status" value="1"/>
</dbReference>
<reference evidence="3 4" key="1">
    <citation type="journal article" date="2010" name="Science">
        <title>Genomic comparison of the ants Camponotus floridanus and Harpegnathos saltator.</title>
        <authorList>
            <person name="Bonasio R."/>
            <person name="Zhang G."/>
            <person name="Ye C."/>
            <person name="Mutti N.S."/>
            <person name="Fang X."/>
            <person name="Qin N."/>
            <person name="Donahue G."/>
            <person name="Yang P."/>
            <person name="Li Q."/>
            <person name="Li C."/>
            <person name="Zhang P."/>
            <person name="Huang Z."/>
            <person name="Berger S.L."/>
            <person name="Reinberg D."/>
            <person name="Wang J."/>
            <person name="Liebig J."/>
        </authorList>
    </citation>
    <scope>NUCLEOTIDE SEQUENCE [LARGE SCALE GENOMIC DNA]</scope>
    <source>
        <strain evidence="3 4">R22 G/1</strain>
    </source>
</reference>
<evidence type="ECO:0000313" key="4">
    <source>
        <dbReference type="Proteomes" id="UP000008237"/>
    </source>
</evidence>
<organism evidence="4">
    <name type="scientific">Harpegnathos saltator</name>
    <name type="common">Jerdon's jumping ant</name>
    <dbReference type="NCBI Taxonomy" id="610380"/>
    <lineage>
        <taxon>Eukaryota</taxon>
        <taxon>Metazoa</taxon>
        <taxon>Ecdysozoa</taxon>
        <taxon>Arthropoda</taxon>
        <taxon>Hexapoda</taxon>
        <taxon>Insecta</taxon>
        <taxon>Pterygota</taxon>
        <taxon>Neoptera</taxon>
        <taxon>Endopterygota</taxon>
        <taxon>Hymenoptera</taxon>
        <taxon>Apocrita</taxon>
        <taxon>Aculeata</taxon>
        <taxon>Formicoidea</taxon>
        <taxon>Formicidae</taxon>
        <taxon>Ponerinae</taxon>
        <taxon>Ponerini</taxon>
        <taxon>Harpegnathos</taxon>
    </lineage>
</organism>
<feature type="domain" description="Small acidic protein-like" evidence="2">
    <location>
        <begin position="332"/>
        <end position="402"/>
    </location>
</feature>
<evidence type="ECO:0000256" key="1">
    <source>
        <dbReference type="SAM" id="MobiDB-lite"/>
    </source>
</evidence>
<name>E2BR43_HARSA</name>
<proteinExistence type="predicted"/>
<dbReference type="Proteomes" id="UP000008237">
    <property type="component" value="Unassembled WGS sequence"/>
</dbReference>
<dbReference type="AlphaFoldDB" id="E2BR43"/>
<feature type="compositionally biased region" description="Low complexity" evidence="1">
    <location>
        <begin position="1"/>
        <end position="17"/>
    </location>
</feature>
<sequence>MDSLANYASDGDNSNNSDDAKTPLQEQEETNRRASDANYDPVQMDMSEESNNNNSSRESSSERVNSPSVTQSTFSSRTESSRSLSSPSDQRRTDHENHTSSKDDHKRGDRSERSSRHVSDKGGRRSSYDDHRKQRDSSSKDSRDSKKSRDDDKKSRDDDKRKSVGSSKEVEKSDDRERGDKDHHRDDRRDRNRERNRRRDRDRERDRRHSRDDRSKDRHRDERSSYHKEKDRARSRSRSRDRAPPPFRTMSYREEKGRNKLAQLEKLGIELKPPEGDAIIPGVQSEQSYYNPLATATEGKYAQQIQKRKLLWNKSKDDGNSTSTAASTANTWMGTTFTHDQDGKVTAKFKRLMGIKGDLPNASAVGTKPDILKKQEEMFNNMEQQYEVARATTHTQRGVGLGYATGGYQFPR</sequence>